<proteinExistence type="predicted"/>
<organism evidence="3 4">
    <name type="scientific">Hortaea werneckii</name>
    <name type="common">Black yeast</name>
    <name type="synonym">Cladosporium werneckii</name>
    <dbReference type="NCBI Taxonomy" id="91943"/>
    <lineage>
        <taxon>Eukaryota</taxon>
        <taxon>Fungi</taxon>
        <taxon>Dikarya</taxon>
        <taxon>Ascomycota</taxon>
        <taxon>Pezizomycotina</taxon>
        <taxon>Dothideomycetes</taxon>
        <taxon>Dothideomycetidae</taxon>
        <taxon>Mycosphaerellales</taxon>
        <taxon>Teratosphaeriaceae</taxon>
        <taxon>Hortaea</taxon>
    </lineage>
</organism>
<feature type="compositionally biased region" description="Low complexity" evidence="1">
    <location>
        <begin position="533"/>
        <end position="546"/>
    </location>
</feature>
<dbReference type="InterPro" id="IPR025305">
    <property type="entry name" value="UCH_repeat_domain"/>
</dbReference>
<feature type="compositionally biased region" description="Polar residues" evidence="1">
    <location>
        <begin position="611"/>
        <end position="639"/>
    </location>
</feature>
<feature type="compositionally biased region" description="Basic and acidic residues" evidence="1">
    <location>
        <begin position="829"/>
        <end position="838"/>
    </location>
</feature>
<evidence type="ECO:0000313" key="3">
    <source>
        <dbReference type="EMBL" id="RMX73266.1"/>
    </source>
</evidence>
<feature type="compositionally biased region" description="Basic residues" evidence="1">
    <location>
        <begin position="595"/>
        <end position="606"/>
    </location>
</feature>
<feature type="compositionally biased region" description="Low complexity" evidence="1">
    <location>
        <begin position="148"/>
        <end position="158"/>
    </location>
</feature>
<feature type="compositionally biased region" description="Low complexity" evidence="1">
    <location>
        <begin position="288"/>
        <end position="305"/>
    </location>
</feature>
<feature type="compositionally biased region" description="Basic and acidic residues" evidence="1">
    <location>
        <begin position="783"/>
        <end position="798"/>
    </location>
</feature>
<feature type="compositionally biased region" description="Basic residues" evidence="1">
    <location>
        <begin position="851"/>
        <end position="871"/>
    </location>
</feature>
<feature type="region of interest" description="Disordered" evidence="1">
    <location>
        <begin position="398"/>
        <end position="710"/>
    </location>
</feature>
<evidence type="ECO:0000259" key="2">
    <source>
        <dbReference type="Pfam" id="PF13446"/>
    </source>
</evidence>
<feature type="compositionally biased region" description="Low complexity" evidence="1">
    <location>
        <begin position="840"/>
        <end position="850"/>
    </location>
</feature>
<dbReference type="PRINTS" id="PR00929">
    <property type="entry name" value="ATHOOK"/>
</dbReference>
<sequence length="871" mass="92520">MAPKKKATTSGTTARTKAVKAASPLRTSPRKTRPSRKKTEAEETTDVSPPSKVTKPKVSPAKTKTTIKSKAAKTTKASPAGKKIQGADGLLQSKEAKAEPQKPVRGTKKSCTIRTEKTSPVRKKSIGEAAYRPEVDENEDDQDEIKGTQKTTKTATTGSDVYTSPPKKRGRPRKNGEAGAGEEVSSPPRKTTIRRADQGGDAAEASPPKKRGRPRKELSNEAASAETTETQPKRRGRPPKNASTTIPSAKKKDAGGEKTSASRLKGRVPSKTTDQLPTSRSPPKSTKAATTSKPPSRTTRSVSPAKGKQPSTTDHNPPLNRAAITAAYKYLGLPPRKAWSLPDTAIATAYRDRLVEDDGMPKEDLREALKAIAYARGSATLAHIVREVNDSELVQRSLARSPSRAGSVSPAKKNAALSRERVGSGGEGVGMGRKRESSVALGEEWTDSPAKKVRKGSAGGGLPQSRGGVSGGRNFSVGGVKQSIESAGGRSGSSSPGRKRTSKSMSPIRRVRGSEQSAEKSRSVSPTRRAAVPRTGSASARASPARGRSKSPGTEAPKTSSRARSKSAGAGKGYGELNESSIPPLASSARSPSRTSRRSSSPRRQKPNAELTLQSQTHSPQAPVNASQSTNATRRSPSKSPMRKISANPPPAPPPNSRTASGTTPWSEKVQVIPKGQPSGKDRGPVHSSTNPQFIPNDPKQRPNPFFETMPAAEVWHQRMPSFFPFGGETPYLERVKSQQIEEDLAHDHSKKTSDEASSSSPEKSAGAGGGGILEQAGQALARIREVFSPKRTEHQSEVLEEEEKPIPIPYDPVFALPKVTEDAVEAFMKGERREGGRKSAGTTTAAAAGQKRRGSSAGGSRKRRKSSGYY</sequence>
<evidence type="ECO:0000256" key="1">
    <source>
        <dbReference type="SAM" id="MobiDB-lite"/>
    </source>
</evidence>
<feature type="compositionally biased region" description="Low complexity" evidence="1">
    <location>
        <begin position="580"/>
        <end position="594"/>
    </location>
</feature>
<feature type="region of interest" description="Disordered" evidence="1">
    <location>
        <begin position="1"/>
        <end position="320"/>
    </location>
</feature>
<reference evidence="3 4" key="1">
    <citation type="journal article" date="2018" name="BMC Genomics">
        <title>Genomic evidence for intraspecific hybridization in a clonal and extremely halotolerant yeast.</title>
        <authorList>
            <person name="Gostincar C."/>
            <person name="Stajich J.E."/>
            <person name="Zupancic J."/>
            <person name="Zalar P."/>
            <person name="Gunde-Cimerman N."/>
        </authorList>
    </citation>
    <scope>NUCLEOTIDE SEQUENCE [LARGE SCALE GENOMIC DNA]</scope>
    <source>
        <strain evidence="3 4">EXF-6656</strain>
    </source>
</reference>
<name>A0A3M6W4I9_HORWE</name>
<dbReference type="InterPro" id="IPR017956">
    <property type="entry name" value="AT_hook_DNA-bd_motif"/>
</dbReference>
<feature type="compositionally biased region" description="Low complexity" evidence="1">
    <location>
        <begin position="486"/>
        <end position="496"/>
    </location>
</feature>
<feature type="compositionally biased region" description="Low complexity" evidence="1">
    <location>
        <begin position="74"/>
        <end position="83"/>
    </location>
</feature>
<feature type="compositionally biased region" description="Low complexity" evidence="1">
    <location>
        <begin position="756"/>
        <end position="766"/>
    </location>
</feature>
<dbReference type="AlphaFoldDB" id="A0A3M6W4I9"/>
<feature type="compositionally biased region" description="Low complexity" evidence="1">
    <location>
        <begin position="560"/>
        <end position="569"/>
    </location>
</feature>
<dbReference type="VEuPathDB" id="FungiDB:BTJ68_03739"/>
<dbReference type="SMART" id="SM00384">
    <property type="entry name" value="AT_hook"/>
    <property type="match status" value="3"/>
</dbReference>
<dbReference type="GO" id="GO:0003677">
    <property type="term" value="F:DNA binding"/>
    <property type="evidence" value="ECO:0007669"/>
    <property type="project" value="InterPro"/>
</dbReference>
<dbReference type="Pfam" id="PF13446">
    <property type="entry name" value="RPT"/>
    <property type="match status" value="1"/>
</dbReference>
<accession>A0A3M6W4I9</accession>
<feature type="compositionally biased region" description="Low complexity" evidence="1">
    <location>
        <begin position="47"/>
        <end position="64"/>
    </location>
</feature>
<dbReference type="EMBL" id="QWIJ01001877">
    <property type="protein sequence ID" value="RMX73266.1"/>
    <property type="molecule type" value="Genomic_DNA"/>
</dbReference>
<feature type="compositionally biased region" description="Basic and acidic residues" evidence="1">
    <location>
        <begin position="744"/>
        <end position="755"/>
    </location>
</feature>
<feature type="region of interest" description="Disordered" evidence="1">
    <location>
        <begin position="723"/>
        <end position="813"/>
    </location>
</feature>
<comment type="caution">
    <text evidence="3">The sequence shown here is derived from an EMBL/GenBank/DDBJ whole genome shotgun (WGS) entry which is preliminary data.</text>
</comment>
<dbReference type="Proteomes" id="UP000281245">
    <property type="component" value="Unassembled WGS sequence"/>
</dbReference>
<feature type="compositionally biased region" description="Polar residues" evidence="1">
    <location>
        <begin position="221"/>
        <end position="230"/>
    </location>
</feature>
<dbReference type="OrthoDB" id="3940204at2759"/>
<gene>
    <name evidence="3" type="ORF">D0869_13775</name>
</gene>
<evidence type="ECO:0000313" key="4">
    <source>
        <dbReference type="Proteomes" id="UP000281245"/>
    </source>
</evidence>
<feature type="region of interest" description="Disordered" evidence="1">
    <location>
        <begin position="828"/>
        <end position="871"/>
    </location>
</feature>
<protein>
    <recommendedName>
        <fullName evidence="2">UCH repeated domain-containing protein</fullName>
    </recommendedName>
</protein>
<feature type="domain" description="UCH repeated" evidence="2">
    <location>
        <begin position="325"/>
        <end position="384"/>
    </location>
</feature>
<feature type="compositionally biased region" description="Polar residues" evidence="1">
    <location>
        <begin position="270"/>
        <end position="284"/>
    </location>
</feature>